<comment type="caution">
    <text evidence="7">Lacks conserved residue(s) required for the propagation of feature annotation.</text>
</comment>
<organism evidence="9 10">
    <name type="scientific">Undibacterium baiyunense</name>
    <dbReference type="NCBI Taxonomy" id="2828731"/>
    <lineage>
        <taxon>Bacteria</taxon>
        <taxon>Pseudomonadati</taxon>
        <taxon>Pseudomonadota</taxon>
        <taxon>Betaproteobacteria</taxon>
        <taxon>Burkholderiales</taxon>
        <taxon>Oxalobacteraceae</taxon>
        <taxon>Undibacterium</taxon>
    </lineage>
</organism>
<feature type="transmembrane region" description="Helical" evidence="7">
    <location>
        <begin position="25"/>
        <end position="47"/>
    </location>
</feature>
<keyword evidence="10" id="KW-1185">Reference proteome</keyword>
<feature type="transmembrane region" description="Helical" evidence="7">
    <location>
        <begin position="153"/>
        <end position="173"/>
    </location>
</feature>
<name>A0A941DCJ3_9BURK</name>
<dbReference type="PANTHER" id="PTHR30353:SF0">
    <property type="entry name" value="TRANSMEMBRANE PROTEIN"/>
    <property type="match status" value="1"/>
</dbReference>
<feature type="domain" description="VTT" evidence="8">
    <location>
        <begin position="48"/>
        <end position="171"/>
    </location>
</feature>
<keyword evidence="6 7" id="KW-0472">Membrane</keyword>
<evidence type="ECO:0000256" key="6">
    <source>
        <dbReference type="ARBA" id="ARBA00023136"/>
    </source>
</evidence>
<evidence type="ECO:0000313" key="10">
    <source>
        <dbReference type="Proteomes" id="UP000680158"/>
    </source>
</evidence>
<evidence type="ECO:0000259" key="8">
    <source>
        <dbReference type="Pfam" id="PF09335"/>
    </source>
</evidence>
<evidence type="ECO:0000256" key="3">
    <source>
        <dbReference type="ARBA" id="ARBA00022475"/>
    </source>
</evidence>
<evidence type="ECO:0000313" key="9">
    <source>
        <dbReference type="EMBL" id="MBR7746199.1"/>
    </source>
</evidence>
<proteinExistence type="inferred from homology"/>
<accession>A0A941DCJ3</accession>
<keyword evidence="3 7" id="KW-1003">Cell membrane</keyword>
<comment type="caution">
    <text evidence="9">The sequence shown here is derived from an EMBL/GenBank/DDBJ whole genome shotgun (WGS) entry which is preliminary data.</text>
</comment>
<comment type="similarity">
    <text evidence="2 7">Belongs to the DedA family.</text>
</comment>
<evidence type="ECO:0000256" key="5">
    <source>
        <dbReference type="ARBA" id="ARBA00022989"/>
    </source>
</evidence>
<dbReference type="RefSeq" id="WP_189346802.1">
    <property type="nucleotide sequence ID" value="NZ_JAGSPM010000003.1"/>
</dbReference>
<dbReference type="GO" id="GO:0005886">
    <property type="term" value="C:plasma membrane"/>
    <property type="evidence" value="ECO:0007669"/>
    <property type="project" value="UniProtKB-SubCell"/>
</dbReference>
<evidence type="ECO:0000256" key="1">
    <source>
        <dbReference type="ARBA" id="ARBA00004651"/>
    </source>
</evidence>
<sequence length="216" mass="24031">MDFMQFLDMVLHVDKMGQLIEQYGTLIYVVLFAIVFCETAFVIFPFLPGDSLLFIAGTFCAAGAMDPWFLIAILLFASISGNSINYWIGSTVGHKVMASNSRWIDKAALEKTHAFYEKHGGKTIVLARFTPIVRTFAPFVAGFSEMSHRNFQFYNVLGAILWIVSLVLAGYYFGHIPLIKNNLSIIVMVGVGAAIVPIILGLAWKFGRKLFVKKSS</sequence>
<evidence type="ECO:0000256" key="4">
    <source>
        <dbReference type="ARBA" id="ARBA00022692"/>
    </source>
</evidence>
<keyword evidence="4 7" id="KW-0812">Transmembrane</keyword>
<keyword evidence="5 7" id="KW-1133">Transmembrane helix</keyword>
<dbReference type="PANTHER" id="PTHR30353">
    <property type="entry name" value="INNER MEMBRANE PROTEIN DEDA-RELATED"/>
    <property type="match status" value="1"/>
</dbReference>
<comment type="subcellular location">
    <subcellularLocation>
        <location evidence="1 7">Cell membrane</location>
        <topology evidence="1 7">Multi-pass membrane protein</topology>
    </subcellularLocation>
</comment>
<protein>
    <submittedName>
        <fullName evidence="9">VTT domain-containing protein</fullName>
    </submittedName>
</protein>
<gene>
    <name evidence="9" type="ORF">KDM92_06360</name>
</gene>
<feature type="transmembrane region" description="Helical" evidence="7">
    <location>
        <begin position="185"/>
        <end position="204"/>
    </location>
</feature>
<dbReference type="AlphaFoldDB" id="A0A941DCJ3"/>
<dbReference type="EMBL" id="JAGSPM010000003">
    <property type="protein sequence ID" value="MBR7746199.1"/>
    <property type="molecule type" value="Genomic_DNA"/>
</dbReference>
<dbReference type="Pfam" id="PF09335">
    <property type="entry name" value="VTT_dom"/>
    <property type="match status" value="1"/>
</dbReference>
<dbReference type="InterPro" id="IPR032816">
    <property type="entry name" value="VTT_dom"/>
</dbReference>
<dbReference type="InterPro" id="IPR032818">
    <property type="entry name" value="DedA-like"/>
</dbReference>
<dbReference type="Proteomes" id="UP000680158">
    <property type="component" value="Unassembled WGS sequence"/>
</dbReference>
<evidence type="ECO:0000256" key="2">
    <source>
        <dbReference type="ARBA" id="ARBA00010792"/>
    </source>
</evidence>
<evidence type="ECO:0000256" key="7">
    <source>
        <dbReference type="RuleBase" id="RU367016"/>
    </source>
</evidence>
<reference evidence="9 10" key="1">
    <citation type="submission" date="2021-04" db="EMBL/GenBank/DDBJ databases">
        <title>novel species isolated from subtropical streams in China.</title>
        <authorList>
            <person name="Lu H."/>
        </authorList>
    </citation>
    <scope>NUCLEOTIDE SEQUENCE [LARGE SCALE GENOMIC DNA]</scope>
    <source>
        <strain evidence="9 10">BYS107W</strain>
    </source>
</reference>